<feature type="domain" description="G-protein coupled receptors family 1 profile" evidence="12">
    <location>
        <begin position="628"/>
        <end position="866"/>
    </location>
</feature>
<dbReference type="InterPro" id="IPR050119">
    <property type="entry name" value="CCR1-9-like"/>
</dbReference>
<keyword evidence="8" id="KW-0325">Glycoprotein</keyword>
<dbReference type="InterPro" id="IPR000276">
    <property type="entry name" value="GPCR_Rhodpsn"/>
</dbReference>
<dbReference type="GO" id="GO:0019957">
    <property type="term" value="F:C-C chemokine binding"/>
    <property type="evidence" value="ECO:0007669"/>
    <property type="project" value="TreeGrafter"/>
</dbReference>
<dbReference type="PROSITE" id="PS00237">
    <property type="entry name" value="G_PROTEIN_RECEP_F1_1"/>
    <property type="match status" value="1"/>
</dbReference>
<dbReference type="GO" id="GO:0016493">
    <property type="term" value="F:C-C chemokine receptor activity"/>
    <property type="evidence" value="ECO:0007669"/>
    <property type="project" value="TreeGrafter"/>
</dbReference>
<dbReference type="PRINTS" id="PR00237">
    <property type="entry name" value="GPCRRHODOPSN"/>
</dbReference>
<evidence type="ECO:0000256" key="4">
    <source>
        <dbReference type="ARBA" id="ARBA00022989"/>
    </source>
</evidence>
<dbReference type="Proteomes" id="UP000250572">
    <property type="component" value="Unassembled WGS sequence"/>
</dbReference>
<feature type="transmembrane region" description="Helical" evidence="11">
    <location>
        <begin position="684"/>
        <end position="705"/>
    </location>
</feature>
<feature type="transmembrane region" description="Helical" evidence="11">
    <location>
        <begin position="439"/>
        <end position="458"/>
    </location>
</feature>
<dbReference type="PANTHER" id="PTHR10489:SF946">
    <property type="entry name" value="LEUKOTRIENE B4 RECEPTOR 1-LIKE"/>
    <property type="match status" value="1"/>
</dbReference>
<sequence length="1131" mass="127905">MEQLNATVVSTNFSSRELPTFPSWKAGSLVSVVICIFCFILGVPGNIAVILLKPNWKNLSSLSRTLMLNLSVSDLLCLVTLPIWAYSILYGWIFQLAACKLLAYLVYCSIHGSLLTVTALSVHRYLTVVRQQRCSQVQKRVLLVLLWLVALILSIPALVVRQLKTYQQSAHCQSQFTSETQCVVLLLLESLFGFVCFSLVCYTYIRLQRKVNQTALFNHPQTTRLVISIIVSFFVLWLPYHMINLLGVAAVSLKHVDLLNFCMDQQELVISLSFLHSCLNPLLYAFHSPKIKKLWLTAQLKMDDSNFTGISSNISSSGLPQPSWNQRGLIPAVVLSFCFLLGVPGNIAVIILKPNWEHLSSLSQSLMLNLTISDLICLLTLPLWIYNLVLGWTFGLVACKALTYFVYCTIYSSQLTVTALSIQRYLVVVRGWQCHVQKGTLLVLLWLAAVTLCIHAVVTQQLKKDGQWIRCQPHYSSETEWVAVLVIENLYGLVTFSLVAFSYVCLHKKVNRAAFFNNPQTTRLVVSIIASNFILFAPVHVVNVLGVLAISLKNKKLLKFCADSWSVAKSFTFLNSSLNPLLYAFVSTKFCRLCPKDLPRHLPHSSWYYNGLIPAVVLSFCFVLGVPGNLAVILLKSKWKKISSLSQSLMLNLAISDLLGLLILPPKIYASLFDWKFGLVACKILNYLLYTSIYGSQLTVTVLGIQRYLQVVHQEKWHEGQQRVRLVLLWMVAFILSIPVLVVREVITNQQWTVCQPQYSSEAQWVVVLLTETLFGLFSVLLVVISYIRLNRKIKHAVFFNNPKTTRLITSIIVSNFVLWAPFIIINVLGPLPQHPWNTSNLVTAVVLSICFFLGVSGNIAVLILKPNWQNMSSLSQSLLLNLAISDLLSLLTLPLWIYALLFGWIFDLVPCKLLAYVVYCSIYASLLTVSGLSIQRYLVVVRQRRCHQVKRRALLFMLWLVASILAIPALVVQTLQTNQQWIICEGQYSSDAQWVAVLLTETVFGFICFILVTFSYVCLQRRVNQSVFFNNPQTTRLLTSIIISFFVLWAPYHTTNVLGVAAICLKNDNLLNFCHETWNVFGGITFINSCLNPLLYAFTSRKMCSVCRKTEELQQRLRNFPTEISTFLLI</sequence>
<feature type="transmembrane region" description="Helical" evidence="11">
    <location>
        <begin position="372"/>
        <end position="397"/>
    </location>
</feature>
<comment type="similarity">
    <text evidence="10">Belongs to the G-protein coupled receptor 1 family.</text>
</comment>
<keyword evidence="5 10" id="KW-0297">G-protein coupled receptor</keyword>
<feature type="transmembrane region" description="Helical" evidence="11">
    <location>
        <begin position="141"/>
        <end position="163"/>
    </location>
</feature>
<feature type="transmembrane region" description="Helical" evidence="11">
    <location>
        <begin position="72"/>
        <end position="95"/>
    </location>
</feature>
<feature type="transmembrane region" description="Helical" evidence="11">
    <location>
        <begin position="101"/>
        <end position="120"/>
    </location>
</feature>
<feature type="domain" description="G-protein coupled receptors family 1 profile" evidence="12">
    <location>
        <begin position="345"/>
        <end position="583"/>
    </location>
</feature>
<dbReference type="GO" id="GO:0006955">
    <property type="term" value="P:immune response"/>
    <property type="evidence" value="ECO:0007669"/>
    <property type="project" value="TreeGrafter"/>
</dbReference>
<feature type="transmembrane region" description="Helical" evidence="11">
    <location>
        <begin position="808"/>
        <end position="830"/>
    </location>
</feature>
<dbReference type="InterPro" id="IPR017452">
    <property type="entry name" value="GPCR_Rhodpsn_7TM"/>
</dbReference>
<dbReference type="GO" id="GO:0009897">
    <property type="term" value="C:external side of plasma membrane"/>
    <property type="evidence" value="ECO:0007669"/>
    <property type="project" value="TreeGrafter"/>
</dbReference>
<evidence type="ECO:0000256" key="7">
    <source>
        <dbReference type="ARBA" id="ARBA00023170"/>
    </source>
</evidence>
<feature type="transmembrane region" description="Helical" evidence="11">
    <location>
        <begin position="268"/>
        <end position="286"/>
    </location>
</feature>
<feature type="transmembrane region" description="Helical" evidence="11">
    <location>
        <begin position="914"/>
        <end position="933"/>
    </location>
</feature>
<dbReference type="PANTHER" id="PTHR10489">
    <property type="entry name" value="CELL ADHESION MOLECULE"/>
    <property type="match status" value="1"/>
</dbReference>
<feature type="transmembrane region" description="Helical" evidence="11">
    <location>
        <begin position="993"/>
        <end position="1015"/>
    </location>
</feature>
<dbReference type="GO" id="GO:0060326">
    <property type="term" value="P:cell chemotaxis"/>
    <property type="evidence" value="ECO:0007669"/>
    <property type="project" value="TreeGrafter"/>
</dbReference>
<dbReference type="EMBL" id="NHOQ01001000">
    <property type="protein sequence ID" value="PWA27560.1"/>
    <property type="molecule type" value="Genomic_DNA"/>
</dbReference>
<keyword evidence="2" id="KW-1003">Cell membrane</keyword>
<evidence type="ECO:0000256" key="11">
    <source>
        <dbReference type="SAM" id="Phobius"/>
    </source>
</evidence>
<comment type="caution">
    <text evidence="13">The sequence shown here is derived from an EMBL/GenBank/DDBJ whole genome shotgun (WGS) entry which is preliminary data.</text>
</comment>
<feature type="transmembrane region" description="Helical" evidence="11">
    <location>
        <begin position="183"/>
        <end position="205"/>
    </location>
</feature>
<gene>
    <name evidence="13" type="ORF">CCH79_00000080</name>
</gene>
<feature type="transmembrane region" description="Helical" evidence="11">
    <location>
        <begin position="1036"/>
        <end position="1053"/>
    </location>
</feature>
<dbReference type="AlphaFoldDB" id="A0A315VW67"/>
<feature type="transmembrane region" description="Helical" evidence="11">
    <location>
        <begin position="1079"/>
        <end position="1100"/>
    </location>
</feature>
<dbReference type="STRING" id="33528.ENSGAFP00000007990"/>
<name>A0A315VW67_GAMAF</name>
<feature type="transmembrane region" description="Helical" evidence="11">
    <location>
        <begin position="763"/>
        <end position="788"/>
    </location>
</feature>
<keyword evidence="9 10" id="KW-0807">Transducer</keyword>
<dbReference type="GO" id="GO:0004974">
    <property type="term" value="F:leukotriene receptor activity"/>
    <property type="evidence" value="ECO:0007669"/>
    <property type="project" value="UniProtKB-ARBA"/>
</dbReference>
<feature type="transmembrane region" description="Helical" evidence="11">
    <location>
        <begin position="225"/>
        <end position="248"/>
    </location>
</feature>
<feature type="transmembrane region" description="Helical" evidence="11">
    <location>
        <begin position="607"/>
        <end position="635"/>
    </location>
</feature>
<feature type="transmembrane region" description="Helical" evidence="11">
    <location>
        <begin position="726"/>
        <end position="743"/>
    </location>
</feature>
<evidence type="ECO:0000256" key="10">
    <source>
        <dbReference type="RuleBase" id="RU000688"/>
    </source>
</evidence>
<proteinExistence type="inferred from homology"/>
<feature type="domain" description="G-protein coupled receptors family 1 profile" evidence="12">
    <location>
        <begin position="45"/>
        <end position="284"/>
    </location>
</feature>
<evidence type="ECO:0000256" key="8">
    <source>
        <dbReference type="ARBA" id="ARBA00023180"/>
    </source>
</evidence>
<feature type="transmembrane region" description="Helical" evidence="11">
    <location>
        <begin position="842"/>
        <end position="867"/>
    </location>
</feature>
<comment type="subcellular location">
    <subcellularLocation>
        <location evidence="1">Cell membrane</location>
        <topology evidence="1">Multi-pass membrane protein</topology>
    </subcellularLocation>
</comment>
<keyword evidence="7 10" id="KW-0675">Receptor</keyword>
<evidence type="ECO:0000256" key="9">
    <source>
        <dbReference type="ARBA" id="ARBA00023224"/>
    </source>
</evidence>
<feature type="transmembrane region" description="Helical" evidence="11">
    <location>
        <begin position="954"/>
        <end position="973"/>
    </location>
</feature>
<dbReference type="GO" id="GO:0007204">
    <property type="term" value="P:positive regulation of cytosolic calcium ion concentration"/>
    <property type="evidence" value="ECO:0007669"/>
    <property type="project" value="TreeGrafter"/>
</dbReference>
<evidence type="ECO:0000259" key="12">
    <source>
        <dbReference type="PROSITE" id="PS50262"/>
    </source>
</evidence>
<feature type="transmembrane region" description="Helical" evidence="11">
    <location>
        <begin position="329"/>
        <end position="352"/>
    </location>
</feature>
<evidence type="ECO:0000256" key="1">
    <source>
        <dbReference type="ARBA" id="ARBA00004651"/>
    </source>
</evidence>
<feature type="domain" description="G-protein coupled receptors family 1 profile" evidence="12">
    <location>
        <begin position="858"/>
        <end position="1097"/>
    </location>
</feature>
<keyword evidence="3 10" id="KW-0812">Transmembrane</keyword>
<dbReference type="Gene3D" id="1.20.1070.10">
    <property type="entry name" value="Rhodopsin 7-helix transmembrane proteins"/>
    <property type="match status" value="4"/>
</dbReference>
<evidence type="ECO:0000313" key="14">
    <source>
        <dbReference type="Proteomes" id="UP000250572"/>
    </source>
</evidence>
<accession>A0A315VW67</accession>
<dbReference type="FunFam" id="1.20.1070.10:FF:000109">
    <property type="entry name" value="Leukotriene B4 receptor"/>
    <property type="match status" value="2"/>
</dbReference>
<dbReference type="PROSITE" id="PS50262">
    <property type="entry name" value="G_PROTEIN_RECEP_F1_2"/>
    <property type="match status" value="4"/>
</dbReference>
<feature type="transmembrane region" description="Helical" evidence="11">
    <location>
        <begin position="879"/>
        <end position="902"/>
    </location>
</feature>
<keyword evidence="14" id="KW-1185">Reference proteome</keyword>
<protein>
    <recommendedName>
        <fullName evidence="12">G-protein coupled receptors family 1 profile domain-containing protein</fullName>
    </recommendedName>
</protein>
<dbReference type="SUPFAM" id="SSF81321">
    <property type="entry name" value="Family A G protein-coupled receptor-like"/>
    <property type="match status" value="4"/>
</dbReference>
<dbReference type="GO" id="GO:0019722">
    <property type="term" value="P:calcium-mediated signaling"/>
    <property type="evidence" value="ECO:0007669"/>
    <property type="project" value="TreeGrafter"/>
</dbReference>
<evidence type="ECO:0000256" key="6">
    <source>
        <dbReference type="ARBA" id="ARBA00023136"/>
    </source>
</evidence>
<evidence type="ECO:0000256" key="2">
    <source>
        <dbReference type="ARBA" id="ARBA00022475"/>
    </source>
</evidence>
<keyword evidence="6 11" id="KW-0472">Membrane</keyword>
<feature type="transmembrane region" description="Helical" evidence="11">
    <location>
        <begin position="479"/>
        <end position="504"/>
    </location>
</feature>
<reference evidence="13 14" key="1">
    <citation type="journal article" date="2018" name="G3 (Bethesda)">
        <title>A High-Quality Reference Genome for the Invasive Mosquitofish Gambusia affinis Using a Chicago Library.</title>
        <authorList>
            <person name="Hoffberg S.L."/>
            <person name="Troendle N.J."/>
            <person name="Glenn T.C."/>
            <person name="Mahmud O."/>
            <person name="Louha S."/>
            <person name="Chalopin D."/>
            <person name="Bennetzen J.L."/>
            <person name="Mauricio R."/>
        </authorList>
    </citation>
    <scope>NUCLEOTIDE SEQUENCE [LARGE SCALE GENOMIC DNA]</scope>
    <source>
        <strain evidence="13">NE01/NJP1002.9</strain>
        <tissue evidence="13">Muscle</tissue>
    </source>
</reference>
<feature type="transmembrane region" description="Helical" evidence="11">
    <location>
        <begin position="29"/>
        <end position="52"/>
    </location>
</feature>
<evidence type="ECO:0000313" key="13">
    <source>
        <dbReference type="EMBL" id="PWA27560.1"/>
    </source>
</evidence>
<feature type="transmembrane region" description="Helical" evidence="11">
    <location>
        <begin position="647"/>
        <end position="664"/>
    </location>
</feature>
<dbReference type="Pfam" id="PF00001">
    <property type="entry name" value="7tm_1"/>
    <property type="match status" value="4"/>
</dbReference>
<evidence type="ECO:0000256" key="3">
    <source>
        <dbReference type="ARBA" id="ARBA00022692"/>
    </source>
</evidence>
<feature type="transmembrane region" description="Helical" evidence="11">
    <location>
        <begin position="524"/>
        <end position="550"/>
    </location>
</feature>
<organism evidence="13 14">
    <name type="scientific">Gambusia affinis</name>
    <name type="common">Western mosquitofish</name>
    <name type="synonym">Heterandria affinis</name>
    <dbReference type="NCBI Taxonomy" id="33528"/>
    <lineage>
        <taxon>Eukaryota</taxon>
        <taxon>Metazoa</taxon>
        <taxon>Chordata</taxon>
        <taxon>Craniata</taxon>
        <taxon>Vertebrata</taxon>
        <taxon>Euteleostomi</taxon>
        <taxon>Actinopterygii</taxon>
        <taxon>Neopterygii</taxon>
        <taxon>Teleostei</taxon>
        <taxon>Neoteleostei</taxon>
        <taxon>Acanthomorphata</taxon>
        <taxon>Ovalentaria</taxon>
        <taxon>Atherinomorphae</taxon>
        <taxon>Cyprinodontiformes</taxon>
        <taxon>Poeciliidae</taxon>
        <taxon>Poeciliinae</taxon>
        <taxon>Gambusia</taxon>
    </lineage>
</organism>
<evidence type="ECO:0000256" key="5">
    <source>
        <dbReference type="ARBA" id="ARBA00023040"/>
    </source>
</evidence>
<keyword evidence="4 11" id="KW-1133">Transmembrane helix</keyword>